<dbReference type="InterPro" id="IPR021443">
    <property type="entry name" value="DUF3093"/>
</dbReference>
<reference evidence="2 3" key="1">
    <citation type="submission" date="2017-10" db="EMBL/GenBank/DDBJ databases">
        <title>Sequencing the genomes of 1000 actinobacteria strains.</title>
        <authorList>
            <person name="Klenk H.-P."/>
        </authorList>
    </citation>
    <scope>NUCLEOTIDE SEQUENCE [LARGE SCALE GENOMIC DNA]</scope>
    <source>
        <strain evidence="2 3">DSM 21838</strain>
    </source>
</reference>
<organism evidence="2 3">
    <name type="scientific">Georgenia soli</name>
    <dbReference type="NCBI Taxonomy" id="638953"/>
    <lineage>
        <taxon>Bacteria</taxon>
        <taxon>Bacillati</taxon>
        <taxon>Actinomycetota</taxon>
        <taxon>Actinomycetes</taxon>
        <taxon>Micrococcales</taxon>
        <taxon>Bogoriellaceae</taxon>
        <taxon>Georgenia</taxon>
    </lineage>
</organism>
<keyword evidence="3" id="KW-1185">Reference proteome</keyword>
<dbReference type="EMBL" id="PDJI01000004">
    <property type="protein sequence ID" value="PFG37906.1"/>
    <property type="molecule type" value="Genomic_DNA"/>
</dbReference>
<evidence type="ECO:0000313" key="3">
    <source>
        <dbReference type="Proteomes" id="UP000222106"/>
    </source>
</evidence>
<proteinExistence type="predicted"/>
<sequence>MERTPTATTTPVYRERLAPSAGVHLISLMVGGGAALALSLWGPVAALVGGVLVTAVVSAALVLTAPVVQVVRGGDPADGGAPGGLRLRAGQAVIPVDALGAGVALDAEQLRSALGPEADARAYVCHRAWVRSAVRLPVVDERDATPYWLVCTRRPSALLAALDRR</sequence>
<dbReference type="OrthoDB" id="3217020at2"/>
<protein>
    <recommendedName>
        <fullName evidence="4">DUF3093 family protein</fullName>
    </recommendedName>
</protein>
<evidence type="ECO:0000313" key="2">
    <source>
        <dbReference type="EMBL" id="PFG37906.1"/>
    </source>
</evidence>
<feature type="transmembrane region" description="Helical" evidence="1">
    <location>
        <begin position="47"/>
        <end position="68"/>
    </location>
</feature>
<comment type="caution">
    <text evidence="2">The sequence shown here is derived from an EMBL/GenBank/DDBJ whole genome shotgun (WGS) entry which is preliminary data.</text>
</comment>
<dbReference type="RefSeq" id="WP_098482275.1">
    <property type="nucleotide sequence ID" value="NZ_PDJI01000004.1"/>
</dbReference>
<keyword evidence="1" id="KW-0812">Transmembrane</keyword>
<dbReference type="AlphaFoldDB" id="A0A2A9EH07"/>
<keyword evidence="1" id="KW-1133">Transmembrane helix</keyword>
<name>A0A2A9EH07_9MICO</name>
<dbReference type="Pfam" id="PF11292">
    <property type="entry name" value="DUF3093"/>
    <property type="match status" value="1"/>
</dbReference>
<feature type="transmembrane region" description="Helical" evidence="1">
    <location>
        <begin position="21"/>
        <end position="41"/>
    </location>
</feature>
<keyword evidence="1" id="KW-0472">Membrane</keyword>
<accession>A0A2A9EH07</accession>
<evidence type="ECO:0000256" key="1">
    <source>
        <dbReference type="SAM" id="Phobius"/>
    </source>
</evidence>
<gene>
    <name evidence="2" type="ORF">ATJ97_0370</name>
</gene>
<dbReference type="Proteomes" id="UP000222106">
    <property type="component" value="Unassembled WGS sequence"/>
</dbReference>
<evidence type="ECO:0008006" key="4">
    <source>
        <dbReference type="Google" id="ProtNLM"/>
    </source>
</evidence>